<gene>
    <name evidence="1" type="ORF">L596_002023</name>
</gene>
<dbReference type="AlphaFoldDB" id="A0A4U8UNB4"/>
<reference evidence="1 2" key="1">
    <citation type="journal article" date="2015" name="Genome Biol.">
        <title>Comparative genomics of Steinernema reveals deeply conserved gene regulatory networks.</title>
        <authorList>
            <person name="Dillman A.R."/>
            <person name="Macchietto M."/>
            <person name="Porter C.F."/>
            <person name="Rogers A."/>
            <person name="Williams B."/>
            <person name="Antoshechkin I."/>
            <person name="Lee M.M."/>
            <person name="Goodwin Z."/>
            <person name="Lu X."/>
            <person name="Lewis E.E."/>
            <person name="Goodrich-Blair H."/>
            <person name="Stock S.P."/>
            <person name="Adams B.J."/>
            <person name="Sternberg P.W."/>
            <person name="Mortazavi A."/>
        </authorList>
    </citation>
    <scope>NUCLEOTIDE SEQUENCE [LARGE SCALE GENOMIC DNA]</scope>
    <source>
        <strain evidence="1 2">ALL</strain>
    </source>
</reference>
<dbReference type="Proteomes" id="UP000298663">
    <property type="component" value="Unassembled WGS sequence"/>
</dbReference>
<comment type="caution">
    <text evidence="1">The sequence shown here is derived from an EMBL/GenBank/DDBJ whole genome shotgun (WGS) entry which is preliminary data.</text>
</comment>
<organism evidence="1 2">
    <name type="scientific">Steinernema carpocapsae</name>
    <name type="common">Entomopathogenic nematode</name>
    <dbReference type="NCBI Taxonomy" id="34508"/>
    <lineage>
        <taxon>Eukaryota</taxon>
        <taxon>Metazoa</taxon>
        <taxon>Ecdysozoa</taxon>
        <taxon>Nematoda</taxon>
        <taxon>Chromadorea</taxon>
        <taxon>Rhabditida</taxon>
        <taxon>Tylenchina</taxon>
        <taxon>Panagrolaimomorpha</taxon>
        <taxon>Strongyloidoidea</taxon>
        <taxon>Steinernematidae</taxon>
        <taxon>Steinernema</taxon>
    </lineage>
</organism>
<proteinExistence type="predicted"/>
<dbReference type="EMBL" id="AZBU02000001">
    <property type="protein sequence ID" value="TMS34426.1"/>
    <property type="molecule type" value="Genomic_DNA"/>
</dbReference>
<protein>
    <submittedName>
        <fullName evidence="1">Uncharacterized protein</fullName>
    </submittedName>
</protein>
<name>A0A4U8UNB4_STECR</name>
<sequence length="182" mass="19961">MPNCRNMIVLLSGFRLSTKTIVLRLLLAIPAITATQRVSILSVCVSPRLRDHIRASSPVSRVLRPGTIYSPEAAEPSLGPETTGHNTIVVVDDVDASQTSVGVPNARAMLSKMKGAFDRLVRRVDVPLSTAARTPPTFFSCLPHCFWTDSRKLFSCFLFCSLNCGAPSITDLSRWSFAWLLL</sequence>
<evidence type="ECO:0000313" key="2">
    <source>
        <dbReference type="Proteomes" id="UP000298663"/>
    </source>
</evidence>
<accession>A0A4U8UNB4</accession>
<evidence type="ECO:0000313" key="1">
    <source>
        <dbReference type="EMBL" id="TMS34426.1"/>
    </source>
</evidence>
<keyword evidence="2" id="KW-1185">Reference proteome</keyword>
<reference evidence="1 2" key="2">
    <citation type="journal article" date="2019" name="G3 (Bethesda)">
        <title>Hybrid Assembly of the Genome of the Entomopathogenic Nematode Steinernema carpocapsae Identifies the X-Chromosome.</title>
        <authorList>
            <person name="Serra L."/>
            <person name="Macchietto M."/>
            <person name="Macias-Munoz A."/>
            <person name="McGill C.J."/>
            <person name="Rodriguez I.M."/>
            <person name="Rodriguez B."/>
            <person name="Murad R."/>
            <person name="Mortazavi A."/>
        </authorList>
    </citation>
    <scope>NUCLEOTIDE SEQUENCE [LARGE SCALE GENOMIC DNA]</scope>
    <source>
        <strain evidence="1 2">ALL</strain>
    </source>
</reference>